<feature type="transmembrane region" description="Helical" evidence="1">
    <location>
        <begin position="7"/>
        <end position="32"/>
    </location>
</feature>
<dbReference type="Proteomes" id="UP000053791">
    <property type="component" value="Unassembled WGS sequence"/>
</dbReference>
<protein>
    <recommendedName>
        <fullName evidence="4">DUF3887 domain-containing protein</fullName>
    </recommendedName>
</protein>
<keyword evidence="1" id="KW-0472">Membrane</keyword>
<evidence type="ECO:0008006" key="4">
    <source>
        <dbReference type="Google" id="ProtNLM"/>
    </source>
</evidence>
<dbReference type="EMBL" id="LQBQ01000004">
    <property type="protein sequence ID" value="KUJ85075.1"/>
    <property type="molecule type" value="Genomic_DNA"/>
</dbReference>
<keyword evidence="1" id="KW-0812">Transmembrane</keyword>
<gene>
    <name evidence="2" type="ORF">AVO45_17615</name>
</gene>
<evidence type="ECO:0000313" key="3">
    <source>
        <dbReference type="Proteomes" id="UP000053791"/>
    </source>
</evidence>
<dbReference type="OrthoDB" id="7868180at2"/>
<reference evidence="2 3" key="1">
    <citation type="submission" date="2015-12" db="EMBL/GenBank/DDBJ databases">
        <authorList>
            <person name="Shamseldin A."/>
            <person name="Moawad H."/>
            <person name="Abd El-Rahim W.M."/>
            <person name="Sadowsky M.J."/>
        </authorList>
    </citation>
    <scope>NUCLEOTIDE SEQUENCE [LARGE SCALE GENOMIC DNA]</scope>
    <source>
        <strain evidence="2 3">ZGT118</strain>
    </source>
</reference>
<proteinExistence type="predicted"/>
<name>A0A0X3UAE5_9RHOB</name>
<keyword evidence="3" id="KW-1185">Reference proteome</keyword>
<comment type="caution">
    <text evidence="2">The sequence shown here is derived from an EMBL/GenBank/DDBJ whole genome shotgun (WGS) entry which is preliminary data.</text>
</comment>
<sequence>MKTLKKILAWLFKAFAALAILLILFAGTLYFLSRQERAIAREFITLLAQRQYSSAHKLVSAEMKQQYPLDLMKSQFEQAEPYTSVWFNSVSLQNGQTILVGVAKTGKDCSSPVVFVFVDEKIASFQLDDPCEAAESSA</sequence>
<organism evidence="2 3">
    <name type="scientific">Ruegeria marisrubri</name>
    <dbReference type="NCBI Taxonomy" id="1685379"/>
    <lineage>
        <taxon>Bacteria</taxon>
        <taxon>Pseudomonadati</taxon>
        <taxon>Pseudomonadota</taxon>
        <taxon>Alphaproteobacteria</taxon>
        <taxon>Rhodobacterales</taxon>
        <taxon>Roseobacteraceae</taxon>
        <taxon>Ruegeria</taxon>
    </lineage>
</organism>
<dbReference type="AlphaFoldDB" id="A0A0X3UAE5"/>
<accession>A0A0X3UAE5</accession>
<dbReference type="RefSeq" id="WP_068344984.1">
    <property type="nucleotide sequence ID" value="NZ_LQBQ01000004.1"/>
</dbReference>
<keyword evidence="1" id="KW-1133">Transmembrane helix</keyword>
<evidence type="ECO:0000256" key="1">
    <source>
        <dbReference type="SAM" id="Phobius"/>
    </source>
</evidence>
<evidence type="ECO:0000313" key="2">
    <source>
        <dbReference type="EMBL" id="KUJ85075.1"/>
    </source>
</evidence>